<dbReference type="Proteomes" id="UP001341840">
    <property type="component" value="Unassembled WGS sequence"/>
</dbReference>
<organism evidence="1 2">
    <name type="scientific">Stylosanthes scabra</name>
    <dbReference type="NCBI Taxonomy" id="79078"/>
    <lineage>
        <taxon>Eukaryota</taxon>
        <taxon>Viridiplantae</taxon>
        <taxon>Streptophyta</taxon>
        <taxon>Embryophyta</taxon>
        <taxon>Tracheophyta</taxon>
        <taxon>Spermatophyta</taxon>
        <taxon>Magnoliopsida</taxon>
        <taxon>eudicotyledons</taxon>
        <taxon>Gunneridae</taxon>
        <taxon>Pentapetalae</taxon>
        <taxon>rosids</taxon>
        <taxon>fabids</taxon>
        <taxon>Fabales</taxon>
        <taxon>Fabaceae</taxon>
        <taxon>Papilionoideae</taxon>
        <taxon>50 kb inversion clade</taxon>
        <taxon>dalbergioids sensu lato</taxon>
        <taxon>Dalbergieae</taxon>
        <taxon>Pterocarpus clade</taxon>
        <taxon>Stylosanthes</taxon>
    </lineage>
</organism>
<evidence type="ECO:0000313" key="1">
    <source>
        <dbReference type="EMBL" id="MED6209073.1"/>
    </source>
</evidence>
<comment type="caution">
    <text evidence="1">The sequence shown here is derived from an EMBL/GenBank/DDBJ whole genome shotgun (WGS) entry which is preliminary data.</text>
</comment>
<evidence type="ECO:0008006" key="3">
    <source>
        <dbReference type="Google" id="ProtNLM"/>
    </source>
</evidence>
<accession>A0ABU6YJL6</accession>
<name>A0ABU6YJL6_9FABA</name>
<evidence type="ECO:0000313" key="2">
    <source>
        <dbReference type="Proteomes" id="UP001341840"/>
    </source>
</evidence>
<protein>
    <recommendedName>
        <fullName evidence="3">Aminotransferase-like plant mobile domain-containing protein</fullName>
    </recommendedName>
</protein>
<dbReference type="EMBL" id="JASCZI010242015">
    <property type="protein sequence ID" value="MED6209073.1"/>
    <property type="molecule type" value="Genomic_DNA"/>
</dbReference>
<gene>
    <name evidence="1" type="ORF">PIB30_051199</name>
</gene>
<reference evidence="1 2" key="1">
    <citation type="journal article" date="2023" name="Plants (Basel)">
        <title>Bridging the Gap: Combining Genomics and Transcriptomics Approaches to Understand Stylosanthes scabra, an Orphan Legume from the Brazilian Caatinga.</title>
        <authorList>
            <person name="Ferreira-Neto J.R.C."/>
            <person name="da Silva M.D."/>
            <person name="Binneck E."/>
            <person name="de Melo N.F."/>
            <person name="da Silva R.H."/>
            <person name="de Melo A.L.T.M."/>
            <person name="Pandolfi V."/>
            <person name="Bustamante F.O."/>
            <person name="Brasileiro-Vidal A.C."/>
            <person name="Benko-Iseppon A.M."/>
        </authorList>
    </citation>
    <scope>NUCLEOTIDE SEQUENCE [LARGE SCALE GENOMIC DNA]</scope>
    <source>
        <tissue evidence="1">Leaves</tissue>
    </source>
</reference>
<keyword evidence="2" id="KW-1185">Reference proteome</keyword>
<sequence>MSWLRERVLATLRHGTSPDVLRQYARCYIMKMIGVALFLDKTNDIVSLRWVPLLRDFETCSKLSCGSTRFPSWCPPGRDLLIFPLVSRLNGLGQSSRDHHSRRMLHLRNKLNRIEFDYFIWTPYILPAWRAIEPDWVNEVSPCGLREEAVWQFHRQEDIPNGVDVMSSIERTFPRRLMCMISSWRGLSFRARVQGQELRHMHP</sequence>
<proteinExistence type="predicted"/>